<sequence length="201" mass="23414">MPLSLGSTSSPEGEDSHNEWIIVCLAPVCTIISYFIFVGLLKCFCYVFHRVRQLWNETNHSDTFQQFNSHGLESSIIHSLLKSQFKKNNVSENTRRSTDCAIFLEEFEKGQWLKHLPNCTPSFHVPCIDHWFQSQSNCPLCRSHVKNLISNQNVKFLWTHFWKLKRGKINPKNGQQITRPHVPQSYKTLDLDIYEDSQAET</sequence>
<evidence type="ECO:0000256" key="9">
    <source>
        <dbReference type="ARBA" id="ARBA00022786"/>
    </source>
</evidence>
<dbReference type="InterPro" id="IPR001841">
    <property type="entry name" value="Znf_RING"/>
</dbReference>
<evidence type="ECO:0000256" key="2">
    <source>
        <dbReference type="ARBA" id="ARBA00004167"/>
    </source>
</evidence>
<protein>
    <recommendedName>
        <fullName evidence="4">RING-type E3 ubiquitin transferase</fullName>
        <ecNumber evidence="4">2.3.2.27</ecNumber>
    </recommendedName>
</protein>
<keyword evidence="12 15" id="KW-0472">Membrane</keyword>
<dbReference type="SUPFAM" id="SSF57850">
    <property type="entry name" value="RING/U-box"/>
    <property type="match status" value="1"/>
</dbReference>
<comment type="catalytic activity">
    <reaction evidence="1">
        <text>S-ubiquitinyl-[E2 ubiquitin-conjugating enzyme]-L-cysteine + [acceptor protein]-L-lysine = [E2 ubiquitin-conjugating enzyme]-L-cysteine + N(6)-ubiquitinyl-[acceptor protein]-L-lysine.</text>
        <dbReference type="EC" id="2.3.2.27"/>
    </reaction>
</comment>
<evidence type="ECO:0000256" key="11">
    <source>
        <dbReference type="ARBA" id="ARBA00022989"/>
    </source>
</evidence>
<dbReference type="Gene3D" id="3.30.40.10">
    <property type="entry name" value="Zinc/RING finger domain, C3HC4 (zinc finger)"/>
    <property type="match status" value="1"/>
</dbReference>
<evidence type="ECO:0000256" key="10">
    <source>
        <dbReference type="ARBA" id="ARBA00022833"/>
    </source>
</evidence>
<evidence type="ECO:0000256" key="12">
    <source>
        <dbReference type="ARBA" id="ARBA00023136"/>
    </source>
</evidence>
<name>A0AAW0LQN1_QUESU</name>
<dbReference type="Proteomes" id="UP000237347">
    <property type="component" value="Unassembled WGS sequence"/>
</dbReference>
<evidence type="ECO:0000313" key="17">
    <source>
        <dbReference type="EMBL" id="KAK7852778.1"/>
    </source>
</evidence>
<dbReference type="InterPro" id="IPR013083">
    <property type="entry name" value="Znf_RING/FYVE/PHD"/>
</dbReference>
<comment type="subcellular location">
    <subcellularLocation>
        <location evidence="2">Membrane</location>
        <topology evidence="2">Single-pass membrane protein</topology>
    </subcellularLocation>
</comment>
<feature type="transmembrane region" description="Helical" evidence="15">
    <location>
        <begin position="20"/>
        <end position="48"/>
    </location>
</feature>
<comment type="caution">
    <text evidence="17">The sequence shown here is derived from an EMBL/GenBank/DDBJ whole genome shotgun (WGS) entry which is preliminary data.</text>
</comment>
<dbReference type="PROSITE" id="PS50089">
    <property type="entry name" value="ZF_RING_2"/>
    <property type="match status" value="1"/>
</dbReference>
<proteinExistence type="inferred from homology"/>
<dbReference type="EMBL" id="PKMF04000072">
    <property type="protein sequence ID" value="KAK7852778.1"/>
    <property type="molecule type" value="Genomic_DNA"/>
</dbReference>
<evidence type="ECO:0000256" key="5">
    <source>
        <dbReference type="ARBA" id="ARBA00022679"/>
    </source>
</evidence>
<dbReference type="PANTHER" id="PTHR46913:SF1">
    <property type="entry name" value="RING-H2 FINGER PROTEIN ATL16"/>
    <property type="match status" value="1"/>
</dbReference>
<evidence type="ECO:0000256" key="14">
    <source>
        <dbReference type="PROSITE-ProRule" id="PRU00175"/>
    </source>
</evidence>
<evidence type="ECO:0000259" key="16">
    <source>
        <dbReference type="PROSITE" id="PS50089"/>
    </source>
</evidence>
<dbReference type="AlphaFoldDB" id="A0AAW0LQN1"/>
<comment type="pathway">
    <text evidence="3">Protein modification; protein ubiquitination.</text>
</comment>
<dbReference type="EC" id="2.3.2.27" evidence="4"/>
<evidence type="ECO:0000256" key="3">
    <source>
        <dbReference type="ARBA" id="ARBA00004906"/>
    </source>
</evidence>
<keyword evidence="11 15" id="KW-1133">Transmembrane helix</keyword>
<dbReference type="GO" id="GO:0016567">
    <property type="term" value="P:protein ubiquitination"/>
    <property type="evidence" value="ECO:0007669"/>
    <property type="project" value="InterPro"/>
</dbReference>
<keyword evidence="8 14" id="KW-0863">Zinc-finger</keyword>
<comment type="similarity">
    <text evidence="13">Belongs to the RING-type zinc finger family. ATL subfamily.</text>
</comment>
<reference evidence="17 18" key="1">
    <citation type="journal article" date="2018" name="Sci. Data">
        <title>The draft genome sequence of cork oak.</title>
        <authorList>
            <person name="Ramos A.M."/>
            <person name="Usie A."/>
            <person name="Barbosa P."/>
            <person name="Barros P.M."/>
            <person name="Capote T."/>
            <person name="Chaves I."/>
            <person name="Simoes F."/>
            <person name="Abreu I."/>
            <person name="Carrasquinho I."/>
            <person name="Faro C."/>
            <person name="Guimaraes J.B."/>
            <person name="Mendonca D."/>
            <person name="Nobrega F."/>
            <person name="Rodrigues L."/>
            <person name="Saibo N.J.M."/>
            <person name="Varela M.C."/>
            <person name="Egas C."/>
            <person name="Matos J."/>
            <person name="Miguel C.M."/>
            <person name="Oliveira M.M."/>
            <person name="Ricardo C.P."/>
            <person name="Goncalves S."/>
        </authorList>
    </citation>
    <scope>NUCLEOTIDE SEQUENCE [LARGE SCALE GENOMIC DNA]</scope>
    <source>
        <strain evidence="18">cv. HL8</strain>
    </source>
</reference>
<feature type="domain" description="RING-type" evidence="16">
    <location>
        <begin position="100"/>
        <end position="142"/>
    </location>
</feature>
<keyword evidence="18" id="KW-1185">Reference proteome</keyword>
<evidence type="ECO:0000313" key="18">
    <source>
        <dbReference type="Proteomes" id="UP000237347"/>
    </source>
</evidence>
<dbReference type="GO" id="GO:0016020">
    <property type="term" value="C:membrane"/>
    <property type="evidence" value="ECO:0007669"/>
    <property type="project" value="UniProtKB-SubCell"/>
</dbReference>
<accession>A0AAW0LQN1</accession>
<evidence type="ECO:0000256" key="8">
    <source>
        <dbReference type="ARBA" id="ARBA00022771"/>
    </source>
</evidence>
<dbReference type="GO" id="GO:0008270">
    <property type="term" value="F:zinc ion binding"/>
    <property type="evidence" value="ECO:0007669"/>
    <property type="project" value="UniProtKB-KW"/>
</dbReference>
<dbReference type="InterPro" id="IPR044600">
    <property type="entry name" value="ATL1/ATL16-like"/>
</dbReference>
<evidence type="ECO:0000256" key="1">
    <source>
        <dbReference type="ARBA" id="ARBA00000900"/>
    </source>
</evidence>
<keyword evidence="7" id="KW-0479">Metal-binding</keyword>
<dbReference type="PANTHER" id="PTHR46913">
    <property type="entry name" value="RING-H2 FINGER PROTEIN ATL16"/>
    <property type="match status" value="1"/>
</dbReference>
<keyword evidence="10" id="KW-0862">Zinc</keyword>
<keyword evidence="5" id="KW-0808">Transferase</keyword>
<dbReference type="Pfam" id="PF13639">
    <property type="entry name" value="zf-RING_2"/>
    <property type="match status" value="1"/>
</dbReference>
<dbReference type="GO" id="GO:0061630">
    <property type="term" value="F:ubiquitin protein ligase activity"/>
    <property type="evidence" value="ECO:0007669"/>
    <property type="project" value="UniProtKB-EC"/>
</dbReference>
<evidence type="ECO:0000256" key="15">
    <source>
        <dbReference type="SAM" id="Phobius"/>
    </source>
</evidence>
<organism evidence="17 18">
    <name type="scientific">Quercus suber</name>
    <name type="common">Cork oak</name>
    <dbReference type="NCBI Taxonomy" id="58331"/>
    <lineage>
        <taxon>Eukaryota</taxon>
        <taxon>Viridiplantae</taxon>
        <taxon>Streptophyta</taxon>
        <taxon>Embryophyta</taxon>
        <taxon>Tracheophyta</taxon>
        <taxon>Spermatophyta</taxon>
        <taxon>Magnoliopsida</taxon>
        <taxon>eudicotyledons</taxon>
        <taxon>Gunneridae</taxon>
        <taxon>Pentapetalae</taxon>
        <taxon>rosids</taxon>
        <taxon>fabids</taxon>
        <taxon>Fagales</taxon>
        <taxon>Fagaceae</taxon>
        <taxon>Quercus</taxon>
    </lineage>
</organism>
<evidence type="ECO:0000256" key="4">
    <source>
        <dbReference type="ARBA" id="ARBA00012483"/>
    </source>
</evidence>
<keyword evidence="9" id="KW-0833">Ubl conjugation pathway</keyword>
<keyword evidence="6 15" id="KW-0812">Transmembrane</keyword>
<gene>
    <name evidence="17" type="primary">ATL1_1</name>
    <name evidence="17" type="ORF">CFP56_038027</name>
</gene>
<evidence type="ECO:0000256" key="6">
    <source>
        <dbReference type="ARBA" id="ARBA00022692"/>
    </source>
</evidence>
<evidence type="ECO:0000256" key="7">
    <source>
        <dbReference type="ARBA" id="ARBA00022723"/>
    </source>
</evidence>
<evidence type="ECO:0000256" key="13">
    <source>
        <dbReference type="ARBA" id="ARBA00024209"/>
    </source>
</evidence>